<name>A0A5B6UXB9_9ROSI</name>
<dbReference type="Gene3D" id="2.40.70.10">
    <property type="entry name" value="Acid Proteases"/>
    <property type="match status" value="1"/>
</dbReference>
<evidence type="ECO:0000313" key="3">
    <source>
        <dbReference type="Proteomes" id="UP000325315"/>
    </source>
</evidence>
<proteinExistence type="predicted"/>
<comment type="caution">
    <text evidence="2">The sequence shown here is derived from an EMBL/GenBank/DDBJ whole genome shotgun (WGS) entry which is preliminary data.</text>
</comment>
<sequence length="236" mass="27282">MTEKFLLKYFPPAKTAKLMNDISSFAQIDLETLYDAWERFNDLLRRCPHHGLPFLPSNTETNPKEQVHSTTVQNVEGLVEPKQKLELEAIVKNGKVEEGKKEHKSIIKDYKPQVLYPAALKRDRIKEQYGASIDVMPYKLFKQLGLGEPKSTRKSIQLDDKLIRYPRGIIEDVLVKVDKFIFPVDFVVLDMDEDIEVPMSLGRPFLTTTRIVINMNTSELVLRVGMKRLLFKHVIL</sequence>
<feature type="domain" description="Retrotransposon gag" evidence="1">
    <location>
        <begin position="1"/>
        <end position="52"/>
    </location>
</feature>
<protein>
    <submittedName>
        <fullName evidence="2">Retrovirus-related Pol polyprotein from transposon opus</fullName>
    </submittedName>
</protein>
<dbReference type="InterPro" id="IPR005162">
    <property type="entry name" value="Retrotrans_gag_dom"/>
</dbReference>
<dbReference type="InterPro" id="IPR021109">
    <property type="entry name" value="Peptidase_aspartic_dom_sf"/>
</dbReference>
<keyword evidence="3" id="KW-1185">Reference proteome</keyword>
<gene>
    <name evidence="2" type="ORF">EPI10_028497</name>
</gene>
<dbReference type="AlphaFoldDB" id="A0A5B6UXB9"/>
<dbReference type="PANTHER" id="PTHR33067">
    <property type="entry name" value="RNA-DIRECTED DNA POLYMERASE-RELATED"/>
    <property type="match status" value="1"/>
</dbReference>
<reference evidence="3" key="1">
    <citation type="journal article" date="2019" name="Plant Biotechnol. J.">
        <title>Genome sequencing of the Australian wild diploid species Gossypium australe highlights disease resistance and delayed gland morphogenesis.</title>
        <authorList>
            <person name="Cai Y."/>
            <person name="Cai X."/>
            <person name="Wang Q."/>
            <person name="Wang P."/>
            <person name="Zhang Y."/>
            <person name="Cai C."/>
            <person name="Xu Y."/>
            <person name="Wang K."/>
            <person name="Zhou Z."/>
            <person name="Wang C."/>
            <person name="Geng S."/>
            <person name="Li B."/>
            <person name="Dong Q."/>
            <person name="Hou Y."/>
            <person name="Wang H."/>
            <person name="Ai P."/>
            <person name="Liu Z."/>
            <person name="Yi F."/>
            <person name="Sun M."/>
            <person name="An G."/>
            <person name="Cheng J."/>
            <person name="Zhang Y."/>
            <person name="Shi Q."/>
            <person name="Xie Y."/>
            <person name="Shi X."/>
            <person name="Chang Y."/>
            <person name="Huang F."/>
            <person name="Chen Y."/>
            <person name="Hong S."/>
            <person name="Mi L."/>
            <person name="Sun Q."/>
            <person name="Zhang L."/>
            <person name="Zhou B."/>
            <person name="Peng R."/>
            <person name="Zhang X."/>
            <person name="Liu F."/>
        </authorList>
    </citation>
    <scope>NUCLEOTIDE SEQUENCE [LARGE SCALE GENOMIC DNA]</scope>
    <source>
        <strain evidence="3">cv. PA1801</strain>
    </source>
</reference>
<organism evidence="2 3">
    <name type="scientific">Gossypium australe</name>
    <dbReference type="NCBI Taxonomy" id="47621"/>
    <lineage>
        <taxon>Eukaryota</taxon>
        <taxon>Viridiplantae</taxon>
        <taxon>Streptophyta</taxon>
        <taxon>Embryophyta</taxon>
        <taxon>Tracheophyta</taxon>
        <taxon>Spermatophyta</taxon>
        <taxon>Magnoliopsida</taxon>
        <taxon>eudicotyledons</taxon>
        <taxon>Gunneridae</taxon>
        <taxon>Pentapetalae</taxon>
        <taxon>rosids</taxon>
        <taxon>malvids</taxon>
        <taxon>Malvales</taxon>
        <taxon>Malvaceae</taxon>
        <taxon>Malvoideae</taxon>
        <taxon>Gossypium</taxon>
    </lineage>
</organism>
<accession>A0A5B6UXB9</accession>
<dbReference type="CDD" id="cd00303">
    <property type="entry name" value="retropepsin_like"/>
    <property type="match status" value="1"/>
</dbReference>
<dbReference type="PANTHER" id="PTHR33067:SF35">
    <property type="entry name" value="ASPARTIC PEPTIDASE DDI1-TYPE DOMAIN-CONTAINING PROTEIN"/>
    <property type="match status" value="1"/>
</dbReference>
<dbReference type="OrthoDB" id="778454at2759"/>
<evidence type="ECO:0000259" key="1">
    <source>
        <dbReference type="Pfam" id="PF03732"/>
    </source>
</evidence>
<evidence type="ECO:0000313" key="2">
    <source>
        <dbReference type="EMBL" id="KAA3461968.1"/>
    </source>
</evidence>
<dbReference type="Pfam" id="PF03732">
    <property type="entry name" value="Retrotrans_gag"/>
    <property type="match status" value="1"/>
</dbReference>
<dbReference type="EMBL" id="SMMG02000009">
    <property type="protein sequence ID" value="KAA3461968.1"/>
    <property type="molecule type" value="Genomic_DNA"/>
</dbReference>
<dbReference type="Proteomes" id="UP000325315">
    <property type="component" value="Unassembled WGS sequence"/>
</dbReference>